<sequence>MVALRETLEDGWFRGMATMETAEIFDGAARELTRRGLDAVALVRHGLYEEVAGALLASVAATGLAPKMFEGFESFDHESWAEVLGLPDRVLTVEARSPSEAADAFGRVIVPLLPRVISWISTASLRDMVELKAPKAIREISDDELSQFFELHIPYRWMIDYFSRTFYRGWATESLHLTHRWLKGLEGPPCSSELMDDRRIDPGALAFEIADRAASAEGRGSHRALLLKALPAHNKEAAALVMGSLTGEMTRHAVGLLRQGRVKEAAALFEFGVRGAPDNAELHNNWGFCLIPVDSHRALKLLIRAQALGYFCEPFNVYNQMCCLVSLGRHQPALSLAANSWDLVRERPPACGDIWRLDGSSWALERTKNVCRDVADLAISVAIRNGWQDQVKIWNDRIVTLGAP</sequence>
<evidence type="ECO:0000313" key="2">
    <source>
        <dbReference type="Proteomes" id="UP001597024"/>
    </source>
</evidence>
<protein>
    <recommendedName>
        <fullName evidence="3">Tetratricopeptide repeat protein</fullName>
    </recommendedName>
</protein>
<dbReference type="Proteomes" id="UP001597024">
    <property type="component" value="Unassembled WGS sequence"/>
</dbReference>
<reference evidence="2" key="1">
    <citation type="journal article" date="2019" name="Int. J. Syst. Evol. Microbiol.">
        <title>The Global Catalogue of Microorganisms (GCM) 10K type strain sequencing project: providing services to taxonomists for standard genome sequencing and annotation.</title>
        <authorList>
            <consortium name="The Broad Institute Genomics Platform"/>
            <consortium name="The Broad Institute Genome Sequencing Center for Infectious Disease"/>
            <person name="Wu L."/>
            <person name="Ma J."/>
        </authorList>
    </citation>
    <scope>NUCLEOTIDE SEQUENCE [LARGE SCALE GENOMIC DNA]</scope>
    <source>
        <strain evidence="2">CCUG 62974</strain>
    </source>
</reference>
<comment type="caution">
    <text evidence="1">The sequence shown here is derived from an EMBL/GenBank/DDBJ whole genome shotgun (WGS) entry which is preliminary data.</text>
</comment>
<keyword evidence="2" id="KW-1185">Reference proteome</keyword>
<evidence type="ECO:0008006" key="3">
    <source>
        <dbReference type="Google" id="ProtNLM"/>
    </source>
</evidence>
<dbReference type="EMBL" id="JBHTHX010000277">
    <property type="protein sequence ID" value="MFD0885047.1"/>
    <property type="molecule type" value="Genomic_DNA"/>
</dbReference>
<dbReference type="InterPro" id="IPR011990">
    <property type="entry name" value="TPR-like_helical_dom_sf"/>
</dbReference>
<accession>A0ABW3DPR2</accession>
<name>A0ABW3DPR2_9ACTN</name>
<gene>
    <name evidence="1" type="ORF">ACFQ08_10860</name>
</gene>
<dbReference type="SUPFAM" id="SSF48452">
    <property type="entry name" value="TPR-like"/>
    <property type="match status" value="1"/>
</dbReference>
<proteinExistence type="predicted"/>
<evidence type="ECO:0000313" key="1">
    <source>
        <dbReference type="EMBL" id="MFD0885047.1"/>
    </source>
</evidence>
<organism evidence="1 2">
    <name type="scientific">Streptosporangium algeriense</name>
    <dbReference type="NCBI Taxonomy" id="1682748"/>
    <lineage>
        <taxon>Bacteria</taxon>
        <taxon>Bacillati</taxon>
        <taxon>Actinomycetota</taxon>
        <taxon>Actinomycetes</taxon>
        <taxon>Streptosporangiales</taxon>
        <taxon>Streptosporangiaceae</taxon>
        <taxon>Streptosporangium</taxon>
    </lineage>
</organism>